<evidence type="ECO:0000259" key="1">
    <source>
        <dbReference type="Pfam" id="PF14397"/>
    </source>
</evidence>
<proteinExistence type="predicted"/>
<dbReference type="SUPFAM" id="SSF56059">
    <property type="entry name" value="Glutathione synthetase ATP-binding domain-like"/>
    <property type="match status" value="1"/>
</dbReference>
<accession>A0A1H8U5C1</accession>
<evidence type="ECO:0000313" key="3">
    <source>
        <dbReference type="Proteomes" id="UP000199657"/>
    </source>
</evidence>
<reference evidence="2 3" key="1">
    <citation type="submission" date="2016-10" db="EMBL/GenBank/DDBJ databases">
        <authorList>
            <person name="de Groot N.N."/>
        </authorList>
    </citation>
    <scope>NUCLEOTIDE SEQUENCE [LARGE SCALE GENOMIC DNA]</scope>
    <source>
        <strain evidence="2 3">CGMCC 1.6291</strain>
    </source>
</reference>
<feature type="domain" description="Alpha-L-glutamate ligase-related protein ATP-grasp" evidence="1">
    <location>
        <begin position="176"/>
        <end position="328"/>
    </location>
</feature>
<dbReference type="EMBL" id="FOEG01000005">
    <property type="protein sequence ID" value="SEO98033.1"/>
    <property type="molecule type" value="Genomic_DNA"/>
</dbReference>
<keyword evidence="3" id="KW-1185">Reference proteome</keyword>
<organism evidence="2 3">
    <name type="scientific">Aquisalimonas asiatica</name>
    <dbReference type="NCBI Taxonomy" id="406100"/>
    <lineage>
        <taxon>Bacteria</taxon>
        <taxon>Pseudomonadati</taxon>
        <taxon>Pseudomonadota</taxon>
        <taxon>Gammaproteobacteria</taxon>
        <taxon>Chromatiales</taxon>
        <taxon>Ectothiorhodospiraceae</taxon>
        <taxon>Aquisalimonas</taxon>
    </lineage>
</organism>
<name>A0A1H8U5C1_9GAMM</name>
<protein>
    <submittedName>
        <fullName evidence="2">Sugar-transfer associated ATP-grasp</fullName>
    </submittedName>
</protein>
<evidence type="ECO:0000313" key="2">
    <source>
        <dbReference type="EMBL" id="SEO98033.1"/>
    </source>
</evidence>
<dbReference type="InterPro" id="IPR039523">
    <property type="entry name" value="RimK-rel_E_lig_ATP-grasp"/>
</dbReference>
<sequence length="354" mass="40035">MRERADEVVRYVRNWRKARSEYEMVIENNKECHPTTRKEREDVRAYAKDVLGSLRYTPWLYVFTAYRGEFKEGWIPPDFYRETLPLINTGYRQVANAKTLSSRVLSTSAIPDEVYLLGGRWFDKTLQELGRADVEDKLLNSGGKYFVKMEESSGGKNVFLFDPMKMTVAGLEGVGNFVVQRGVDQHQFFDQFSPGSLGTIRILTGIPRASKPRCLEVHLRVGREGHQIYTAAGGIMIPVDKDTGVLGEYASDRYWKFCTRHPDTGASFFGKKIPNLENAVSLCEELHNKVSQFAIIGWDVAIDRDGETKVLEWNARDPGIKFCEPALGPCFREMDLPGILKSARGGVGSQRKAS</sequence>
<dbReference type="Pfam" id="PF14397">
    <property type="entry name" value="ATPgrasp_ST"/>
    <property type="match status" value="1"/>
</dbReference>
<dbReference type="AlphaFoldDB" id="A0A1H8U5C1"/>
<dbReference type="Proteomes" id="UP000199657">
    <property type="component" value="Unassembled WGS sequence"/>
</dbReference>
<gene>
    <name evidence="2" type="ORF">SAMN04488052_105171</name>
</gene>
<dbReference type="STRING" id="406100.SAMN04488052_105171"/>